<dbReference type="RefSeq" id="WP_035124161.1">
    <property type="nucleotide sequence ID" value="NZ_JRNE01000089.1"/>
</dbReference>
<dbReference type="GO" id="GO:0004659">
    <property type="term" value="F:prenyltransferase activity"/>
    <property type="evidence" value="ECO:0007669"/>
    <property type="project" value="InterPro"/>
</dbReference>
<dbReference type="CDD" id="cd00685">
    <property type="entry name" value="Trans_IPPS_HT"/>
    <property type="match status" value="1"/>
</dbReference>
<dbReference type="Proteomes" id="UP000029548">
    <property type="component" value="Unassembled WGS sequence"/>
</dbReference>
<sequence length="374" mass="40715">MADSAKYPAIDPGMSPRDVPAAVTGALTDFFDARSAMVADVDEEFSRVIGALSDFTLLGGKRVRPAFAWAGWLGAGGDRGMYADVEDADAVFRSVCALEFIQACALIHDDIIDASDTRRGNPTVHKIFEARHRDNGWRGDAVHYGHSVAILVGDIALAWADDMFHGSGLTDAARNRAREPWWRMRTEVLGGQLLDITAEASGDSRVGVAEKVNRYKTAAYTIERPLHIGAAIAGAGDDIVDAYREFGMDIGIAFQLRDDQLGVFGDPEVTGKPAGDDLREGKRTVLVATALERLRVTDPDGAHHLDEKLGRVDGLDDVAELRDLIHASGADEQIELEIDRLTRRGLEALESAPIVEEQRERLADMGRRATARAW</sequence>
<gene>
    <name evidence="8" type="ORF">HMPREF1650_13430</name>
</gene>
<name>A0A095XXU0_9CORY</name>
<comment type="similarity">
    <text evidence="3 7">Belongs to the FPP/GGPP synthase family.</text>
</comment>
<dbReference type="SFLD" id="SFLDG01017">
    <property type="entry name" value="Polyprenyl_Transferase_Like"/>
    <property type="match status" value="1"/>
</dbReference>
<evidence type="ECO:0000256" key="7">
    <source>
        <dbReference type="RuleBase" id="RU004466"/>
    </source>
</evidence>
<dbReference type="EMBL" id="JRNE01000089">
    <property type="protein sequence ID" value="KGF14813.1"/>
    <property type="molecule type" value="Genomic_DNA"/>
</dbReference>
<comment type="pathway">
    <text evidence="2">Isoprenoid biosynthesis.</text>
</comment>
<dbReference type="Pfam" id="PF00348">
    <property type="entry name" value="polyprenyl_synt"/>
    <property type="match status" value="1"/>
</dbReference>
<evidence type="ECO:0000256" key="5">
    <source>
        <dbReference type="ARBA" id="ARBA00022723"/>
    </source>
</evidence>
<proteinExistence type="inferred from homology"/>
<dbReference type="SFLD" id="SFLDS00005">
    <property type="entry name" value="Isoprenoid_Synthase_Type_I"/>
    <property type="match status" value="1"/>
</dbReference>
<accession>A0A095XXU0</accession>
<organism evidence="8 9">
    <name type="scientific">Corynebacterium freneyi DNF00450</name>
    <dbReference type="NCBI Taxonomy" id="1287475"/>
    <lineage>
        <taxon>Bacteria</taxon>
        <taxon>Bacillati</taxon>
        <taxon>Actinomycetota</taxon>
        <taxon>Actinomycetes</taxon>
        <taxon>Mycobacteriales</taxon>
        <taxon>Corynebacteriaceae</taxon>
        <taxon>Corynebacterium</taxon>
    </lineage>
</organism>
<dbReference type="InterPro" id="IPR033749">
    <property type="entry name" value="Polyprenyl_synt_CS"/>
</dbReference>
<dbReference type="GO" id="GO:0008299">
    <property type="term" value="P:isoprenoid biosynthetic process"/>
    <property type="evidence" value="ECO:0007669"/>
    <property type="project" value="InterPro"/>
</dbReference>
<dbReference type="SUPFAM" id="SSF48576">
    <property type="entry name" value="Terpenoid synthases"/>
    <property type="match status" value="1"/>
</dbReference>
<dbReference type="AlphaFoldDB" id="A0A095XXU0"/>
<evidence type="ECO:0000313" key="8">
    <source>
        <dbReference type="EMBL" id="KGF14813.1"/>
    </source>
</evidence>
<evidence type="ECO:0000313" key="9">
    <source>
        <dbReference type="Proteomes" id="UP000029548"/>
    </source>
</evidence>
<keyword evidence="4 7" id="KW-0808">Transferase</keyword>
<protein>
    <submittedName>
        <fullName evidence="8">Geranylgeranyl pyrophosphate synthase</fullName>
    </submittedName>
</protein>
<dbReference type="Gene3D" id="1.10.600.10">
    <property type="entry name" value="Farnesyl Diphosphate Synthase"/>
    <property type="match status" value="1"/>
</dbReference>
<dbReference type="PANTHER" id="PTHR12001">
    <property type="entry name" value="GERANYLGERANYL PYROPHOSPHATE SYNTHASE"/>
    <property type="match status" value="1"/>
</dbReference>
<evidence type="ECO:0000256" key="1">
    <source>
        <dbReference type="ARBA" id="ARBA00001946"/>
    </source>
</evidence>
<evidence type="ECO:0000256" key="3">
    <source>
        <dbReference type="ARBA" id="ARBA00006706"/>
    </source>
</evidence>
<keyword evidence="5" id="KW-0479">Metal-binding</keyword>
<dbReference type="PANTHER" id="PTHR12001:SF85">
    <property type="entry name" value="SHORT CHAIN ISOPRENYL DIPHOSPHATE SYNTHASE"/>
    <property type="match status" value="1"/>
</dbReference>
<keyword evidence="6" id="KW-0460">Magnesium</keyword>
<dbReference type="eggNOG" id="COG0142">
    <property type="taxonomic scope" value="Bacteria"/>
</dbReference>
<evidence type="ECO:0000256" key="6">
    <source>
        <dbReference type="ARBA" id="ARBA00022842"/>
    </source>
</evidence>
<reference evidence="8 9" key="1">
    <citation type="submission" date="2014-07" db="EMBL/GenBank/DDBJ databases">
        <authorList>
            <person name="McCorrison J."/>
            <person name="Sanka R."/>
            <person name="Torralba M."/>
            <person name="Gillis M."/>
            <person name="Haft D.H."/>
            <person name="Methe B."/>
            <person name="Sutton G."/>
            <person name="Nelson K.E."/>
        </authorList>
    </citation>
    <scope>NUCLEOTIDE SEQUENCE [LARGE SCALE GENOMIC DNA]</scope>
    <source>
        <strain evidence="8 9">DNF00450</strain>
    </source>
</reference>
<dbReference type="InterPro" id="IPR000092">
    <property type="entry name" value="Polyprenyl_synt"/>
</dbReference>
<evidence type="ECO:0000256" key="2">
    <source>
        <dbReference type="ARBA" id="ARBA00005128"/>
    </source>
</evidence>
<dbReference type="InterPro" id="IPR008949">
    <property type="entry name" value="Isoprenoid_synthase_dom_sf"/>
</dbReference>
<dbReference type="GO" id="GO:0046872">
    <property type="term" value="F:metal ion binding"/>
    <property type="evidence" value="ECO:0007669"/>
    <property type="project" value="UniProtKB-KW"/>
</dbReference>
<comment type="cofactor">
    <cofactor evidence="1">
        <name>Mg(2+)</name>
        <dbReference type="ChEBI" id="CHEBI:18420"/>
    </cofactor>
</comment>
<evidence type="ECO:0000256" key="4">
    <source>
        <dbReference type="ARBA" id="ARBA00022679"/>
    </source>
</evidence>
<comment type="caution">
    <text evidence="8">The sequence shown here is derived from an EMBL/GenBank/DDBJ whole genome shotgun (WGS) entry which is preliminary data.</text>
</comment>
<dbReference type="PROSITE" id="PS00723">
    <property type="entry name" value="POLYPRENYL_SYNTHASE_1"/>
    <property type="match status" value="1"/>
</dbReference>